<dbReference type="AlphaFoldDB" id="A0A9Q0LHI7"/>
<dbReference type="Pfam" id="PF17210">
    <property type="entry name" value="SdrD_B"/>
    <property type="match status" value="1"/>
</dbReference>
<dbReference type="InterPro" id="IPR013783">
    <property type="entry name" value="Ig-like_fold"/>
</dbReference>
<dbReference type="PANTHER" id="PTHR23303">
    <property type="entry name" value="CARBOXYPEPTIDASE REGULATORY REGION-CONTAINING"/>
    <property type="match status" value="1"/>
</dbReference>
<comment type="caution">
    <text evidence="12">The sequence shown here is derived from an EMBL/GenBank/DDBJ whole genome shotgun (WGS) entry which is preliminary data.</text>
</comment>
<protein>
    <submittedName>
        <fullName evidence="12">Nodal modulator 1-related</fullName>
    </submittedName>
</protein>
<evidence type="ECO:0000256" key="2">
    <source>
        <dbReference type="ARBA" id="ARBA00022525"/>
    </source>
</evidence>
<gene>
    <name evidence="12" type="ORF">M0811_09242</name>
</gene>
<sequence length="1154" mass="132622">MKIIQILFLSFFLIFLINSQDSIKGCGGFIKISNELKNLIKTIDLTEISIELYNTDTNFLKEKQNCAPNVPNEFKVESTCDNCEKGVKGINVNLIQNERIIRTSKTNEKGIYTFKNLLPDKYSFEIDKSTFPNSWIFDIDMIKDYQIDFINHNVNKPLTIKRFSIEGKVLDSEQNLENNKIANAKFILFTTKEMIEKNGFKIENEIKTIKEEEIEYFPILTTESDLNGLFTFSEIPCGDYVIIPVSIPFQLEPNFKKISVVNNVFDAGNFKVLGFTAVGYVKNKGGSPISNVLITINDKETAITNEEGQFKFGNLQKGNFQIKAQKNHFYFDNELTKNIILSPSNYQIQDIIAVGYDLCGTIKLQNNQELKRKINLQMIDSHERKFTQITDNKGEYCFKVISGEEYIIQPILTQKEIENGFSLNSITVFPIQVQNEPIFNIDFIQTILSISGKINCILSNCFDLKIKVILKENSKQISQETFINKDGSFVIDNVIPGNYKIRVDEETFCWENEEYPVQIETENIANIVFQQKGFLLKAQSSNSFIAECEILSFTQDSETIAKIPIQFNQGLNLICLEKWGLYRIKPDDCFLFEKEEYFYNYQKSRNEVIDFKLTHIKVEGILEIEEKEENLNEIQIDIKTIKTKTSDEGEITDTKTQTIFAQAQSSSKPSSYQFTHYAKIDSKTIYIPKSKSLLFYPKNQEIENLNGQECPIKLRIFEGKKGKFITGKITPALEDVRIIIKNEAEKEEYETKTDSKGKYKYGPVEDPGKYQISAIKAGYVFTEEAEKGMFRFRKLGIVQAIGSNNIVGVDGTFLYQNLEPGEYYLSVMLKEYDFTPSSGLIKVEEGKDVDFSIEAFKVAFSLFGSITTLNNKPITGLTIRAESQNLKEIHQEETQSNSNGNYRIRGLKPNVNYLISVMKKSSSQKIIPNQISVHIDQSDVSNLNFIGFDNKNNLSQIIGIVNSSYINNITIELVPKLDSIKKEMEKKNFPMKVHPIPLSLNQSFFYFPNVLYGNYSVILNTDLSRNEYTFDKNPQIEIIINENENEKLFGNLSLNDLIQFDFYPKNLDNSQFNSSSYSPFISLFFLLLLAISVIAGLNYKITLEFYKNYQQSKSFKISFQKIWKKNQTKIDDSNDFLNHKHFGRTKINKGKKKN</sequence>
<evidence type="ECO:0000313" key="12">
    <source>
        <dbReference type="EMBL" id="KAJ5072796.1"/>
    </source>
</evidence>
<dbReference type="Proteomes" id="UP001149090">
    <property type="component" value="Unassembled WGS sequence"/>
</dbReference>
<proteinExistence type="predicted"/>
<keyword evidence="2" id="KW-0964">Secreted</keyword>
<dbReference type="OMA" id="NQYTIHA"/>
<dbReference type="SUPFAM" id="SSF49452">
    <property type="entry name" value="Starch-binding domain-like"/>
    <property type="match status" value="1"/>
</dbReference>
<feature type="domain" description="NOMO fifth transthyretin-like" evidence="10">
    <location>
        <begin position="358"/>
        <end position="443"/>
    </location>
</feature>
<evidence type="ECO:0000259" key="10">
    <source>
        <dbReference type="Pfam" id="PF23194"/>
    </source>
</evidence>
<dbReference type="Pfam" id="PF23141">
    <property type="entry name" value="Ig_NOMO"/>
    <property type="match status" value="1"/>
</dbReference>
<feature type="signal peptide" evidence="5">
    <location>
        <begin position="1"/>
        <end position="19"/>
    </location>
</feature>
<dbReference type="InterPro" id="IPR013784">
    <property type="entry name" value="Carb-bd-like_fold"/>
</dbReference>
<organism evidence="12 13">
    <name type="scientific">Anaeramoeba ignava</name>
    <name type="common">Anaerobic marine amoeba</name>
    <dbReference type="NCBI Taxonomy" id="1746090"/>
    <lineage>
        <taxon>Eukaryota</taxon>
        <taxon>Metamonada</taxon>
        <taxon>Anaeramoebidae</taxon>
        <taxon>Anaeramoeba</taxon>
    </lineage>
</organism>
<keyword evidence="4" id="KW-1133">Transmembrane helix</keyword>
<dbReference type="PANTHER" id="PTHR23303:SF14">
    <property type="entry name" value="BOS COMPLEX SUBUNIT NOMO1-RELATED"/>
    <property type="match status" value="1"/>
</dbReference>
<evidence type="ECO:0000256" key="1">
    <source>
        <dbReference type="ARBA" id="ARBA00004613"/>
    </source>
</evidence>
<dbReference type="InterPro" id="IPR033764">
    <property type="entry name" value="Sdr_B"/>
</dbReference>
<keyword evidence="3 5" id="KW-0732">Signal</keyword>
<dbReference type="Pfam" id="PF22902">
    <property type="entry name" value="NOMO1-like_9th"/>
    <property type="match status" value="1"/>
</dbReference>
<accession>A0A9Q0LHI7</accession>
<dbReference type="InterPro" id="IPR055074">
    <property type="entry name" value="NOMO1-3_2nd"/>
</dbReference>
<feature type="chain" id="PRO_5040413005" evidence="5">
    <location>
        <begin position="20"/>
        <end position="1154"/>
    </location>
</feature>
<name>A0A9Q0LHI7_ANAIG</name>
<keyword evidence="4" id="KW-0812">Transmembrane</keyword>
<dbReference type="Gene3D" id="2.60.40.10">
    <property type="entry name" value="Immunoglobulins"/>
    <property type="match status" value="1"/>
</dbReference>
<feature type="transmembrane region" description="Helical" evidence="4">
    <location>
        <begin position="1077"/>
        <end position="1099"/>
    </location>
</feature>
<dbReference type="EMBL" id="JAPDFW010000079">
    <property type="protein sequence ID" value="KAJ5072796.1"/>
    <property type="molecule type" value="Genomic_DNA"/>
</dbReference>
<keyword evidence="13" id="KW-1185">Reference proteome</keyword>
<dbReference type="InterPro" id="IPR008969">
    <property type="entry name" value="CarboxyPept-like_regulatory"/>
</dbReference>
<feature type="domain" description="NOMO-like ninth beta-sandwich" evidence="7">
    <location>
        <begin position="721"/>
        <end position="790"/>
    </location>
</feature>
<evidence type="ECO:0000259" key="8">
    <source>
        <dbReference type="Pfam" id="PF22904"/>
    </source>
</evidence>
<evidence type="ECO:0000259" key="7">
    <source>
        <dbReference type="Pfam" id="PF22902"/>
    </source>
</evidence>
<dbReference type="InterPro" id="IPR003961">
    <property type="entry name" value="FN3_dom"/>
</dbReference>
<evidence type="ECO:0000313" key="13">
    <source>
        <dbReference type="Proteomes" id="UP001149090"/>
    </source>
</evidence>
<comment type="subcellular location">
    <subcellularLocation>
        <location evidence="1">Secreted</location>
    </subcellularLocation>
</comment>
<feature type="domain" description="NOMO seventh transthyretin-like" evidence="9">
    <location>
        <begin position="551"/>
        <end position="604"/>
    </location>
</feature>
<dbReference type="Pfam" id="PF23194">
    <property type="entry name" value="NOMO_5th"/>
    <property type="match status" value="1"/>
</dbReference>
<dbReference type="Pfam" id="PF22904">
    <property type="entry name" value="NOMO1-like_2nd"/>
    <property type="match status" value="1"/>
</dbReference>
<feature type="domain" description="NOMO eighth prealbumin-like" evidence="11">
    <location>
        <begin position="619"/>
        <end position="720"/>
    </location>
</feature>
<evidence type="ECO:0000256" key="5">
    <source>
        <dbReference type="SAM" id="SignalP"/>
    </source>
</evidence>
<reference evidence="12" key="1">
    <citation type="submission" date="2022-10" db="EMBL/GenBank/DDBJ databases">
        <title>Novel sulphate-reducing endosymbionts in the free-living metamonad Anaeramoeba.</title>
        <authorList>
            <person name="Jerlstrom-Hultqvist J."/>
            <person name="Cepicka I."/>
            <person name="Gallot-Lavallee L."/>
            <person name="Salas-Leiva D."/>
            <person name="Curtis B.A."/>
            <person name="Zahonova K."/>
            <person name="Pipaliya S."/>
            <person name="Dacks J."/>
            <person name="Roger A.J."/>
        </authorList>
    </citation>
    <scope>NUCLEOTIDE SEQUENCE</scope>
    <source>
        <strain evidence="12">BMAN</strain>
    </source>
</reference>
<dbReference type="GO" id="GO:0005576">
    <property type="term" value="C:extracellular region"/>
    <property type="evidence" value="ECO:0007669"/>
    <property type="project" value="UniProtKB-SubCell"/>
</dbReference>
<feature type="domain" description="NOMO second beta-sandwich" evidence="8">
    <location>
        <begin position="465"/>
        <end position="524"/>
    </location>
</feature>
<dbReference type="Gene3D" id="2.60.40.1120">
    <property type="entry name" value="Carboxypeptidase-like, regulatory domain"/>
    <property type="match status" value="3"/>
</dbReference>
<feature type="domain" description="SD-repeat containing protein B" evidence="6">
    <location>
        <begin position="80"/>
        <end position="128"/>
    </location>
</feature>
<dbReference type="GO" id="GO:0005789">
    <property type="term" value="C:endoplasmic reticulum membrane"/>
    <property type="evidence" value="ECO:0007669"/>
    <property type="project" value="TreeGrafter"/>
</dbReference>
<dbReference type="SUPFAM" id="SSF49464">
    <property type="entry name" value="Carboxypeptidase regulatory domain-like"/>
    <property type="match status" value="1"/>
</dbReference>
<dbReference type="InterPro" id="IPR055073">
    <property type="entry name" value="NOMO1-like_9th"/>
</dbReference>
<dbReference type="GO" id="GO:0030246">
    <property type="term" value="F:carbohydrate binding"/>
    <property type="evidence" value="ECO:0007669"/>
    <property type="project" value="InterPro"/>
</dbReference>
<evidence type="ECO:0000256" key="3">
    <source>
        <dbReference type="ARBA" id="ARBA00022729"/>
    </source>
</evidence>
<dbReference type="InterPro" id="IPR051417">
    <property type="entry name" value="SDr/BOS_complex"/>
</dbReference>
<dbReference type="InterPro" id="IPR056187">
    <property type="entry name" value="NOMO_8th"/>
</dbReference>
<evidence type="ECO:0000259" key="6">
    <source>
        <dbReference type="Pfam" id="PF17210"/>
    </source>
</evidence>
<evidence type="ECO:0000259" key="9">
    <source>
        <dbReference type="Pfam" id="PF23141"/>
    </source>
</evidence>
<evidence type="ECO:0000256" key="4">
    <source>
        <dbReference type="SAM" id="Phobius"/>
    </source>
</evidence>
<dbReference type="Pfam" id="PF23660">
    <property type="entry name" value="NOMO_8th"/>
    <property type="match status" value="1"/>
</dbReference>
<dbReference type="OrthoDB" id="10263633at2759"/>
<dbReference type="InterPro" id="IPR056319">
    <property type="entry name" value="NOMO_7th"/>
</dbReference>
<evidence type="ECO:0000259" key="11">
    <source>
        <dbReference type="Pfam" id="PF23660"/>
    </source>
</evidence>
<dbReference type="InterPro" id="IPR056190">
    <property type="entry name" value="NOMO_5th"/>
</dbReference>
<dbReference type="CDD" id="cd00063">
    <property type="entry name" value="FN3"/>
    <property type="match status" value="1"/>
</dbReference>
<keyword evidence="4" id="KW-0472">Membrane</keyword>
<dbReference type="SUPFAM" id="SSF49478">
    <property type="entry name" value="Cna protein B-type domain"/>
    <property type="match status" value="2"/>
</dbReference>